<dbReference type="Gene3D" id="1.10.287.130">
    <property type="match status" value="1"/>
</dbReference>
<dbReference type="CDD" id="cd00082">
    <property type="entry name" value="HisKA"/>
    <property type="match status" value="1"/>
</dbReference>
<evidence type="ECO:0000256" key="3">
    <source>
        <dbReference type="ARBA" id="ARBA00022553"/>
    </source>
</evidence>
<dbReference type="InterPro" id="IPR003661">
    <property type="entry name" value="HisK_dim/P_dom"/>
</dbReference>
<dbReference type="AlphaFoldDB" id="A0A6B2KS88"/>
<comment type="catalytic activity">
    <reaction evidence="1">
        <text>ATP + protein L-histidine = ADP + protein N-phospho-L-histidine.</text>
        <dbReference type="EC" id="2.7.13.3"/>
    </reaction>
</comment>
<accession>A0A6B2KS88</accession>
<dbReference type="Pfam" id="PF07696">
    <property type="entry name" value="7TMR-DISMED2"/>
    <property type="match status" value="1"/>
</dbReference>
<keyword evidence="7" id="KW-0175">Coiled coil</keyword>
<keyword evidence="9" id="KW-0732">Signal</keyword>
<dbReference type="InterPro" id="IPR005467">
    <property type="entry name" value="His_kinase_dom"/>
</dbReference>
<dbReference type="EC" id="2.7.13.3" evidence="2"/>
<evidence type="ECO:0000256" key="1">
    <source>
        <dbReference type="ARBA" id="ARBA00000085"/>
    </source>
</evidence>
<feature type="transmembrane region" description="Helical" evidence="8">
    <location>
        <begin position="277"/>
        <end position="296"/>
    </location>
</feature>
<dbReference type="SUPFAM" id="SSF47384">
    <property type="entry name" value="Homodimeric domain of signal transducing histidine kinase"/>
    <property type="match status" value="1"/>
</dbReference>
<dbReference type="InterPro" id="IPR036097">
    <property type="entry name" value="HisK_dim/P_sf"/>
</dbReference>
<evidence type="ECO:0000313" key="12">
    <source>
        <dbReference type="Proteomes" id="UP000482578"/>
    </source>
</evidence>
<dbReference type="Gene3D" id="2.60.40.2380">
    <property type="match status" value="1"/>
</dbReference>
<evidence type="ECO:0000259" key="10">
    <source>
        <dbReference type="PROSITE" id="PS50109"/>
    </source>
</evidence>
<dbReference type="SMART" id="SM00387">
    <property type="entry name" value="HATPase_c"/>
    <property type="match status" value="1"/>
</dbReference>
<feature type="transmembrane region" description="Helical" evidence="8">
    <location>
        <begin position="183"/>
        <end position="204"/>
    </location>
</feature>
<dbReference type="SUPFAM" id="SSF55874">
    <property type="entry name" value="ATPase domain of HSP90 chaperone/DNA topoisomerase II/histidine kinase"/>
    <property type="match status" value="1"/>
</dbReference>
<feature type="transmembrane region" description="Helical" evidence="8">
    <location>
        <begin position="368"/>
        <end position="386"/>
    </location>
</feature>
<gene>
    <name evidence="11" type="ORF">GZH52_09105</name>
</gene>
<dbReference type="RefSeq" id="WP_163316162.1">
    <property type="nucleotide sequence ID" value="NZ_JAAGAA010000006.1"/>
</dbReference>
<dbReference type="PANTHER" id="PTHR43711">
    <property type="entry name" value="TWO-COMPONENT HISTIDINE KINASE"/>
    <property type="match status" value="1"/>
</dbReference>
<dbReference type="Pfam" id="PF00512">
    <property type="entry name" value="HisKA"/>
    <property type="match status" value="1"/>
</dbReference>
<organism evidence="11 12">
    <name type="scientific">Crenobacter caeni</name>
    <dbReference type="NCBI Taxonomy" id="2705474"/>
    <lineage>
        <taxon>Bacteria</taxon>
        <taxon>Pseudomonadati</taxon>
        <taxon>Pseudomonadota</taxon>
        <taxon>Betaproteobacteria</taxon>
        <taxon>Neisseriales</taxon>
        <taxon>Neisseriaceae</taxon>
        <taxon>Crenobacter</taxon>
    </lineage>
</organism>
<evidence type="ECO:0000256" key="8">
    <source>
        <dbReference type="SAM" id="Phobius"/>
    </source>
</evidence>
<dbReference type="GO" id="GO:0000155">
    <property type="term" value="F:phosphorelay sensor kinase activity"/>
    <property type="evidence" value="ECO:0007669"/>
    <property type="project" value="InterPro"/>
</dbReference>
<name>A0A6B2KS88_9NEIS</name>
<reference evidence="11 12" key="1">
    <citation type="submission" date="2020-02" db="EMBL/GenBank/DDBJ databases">
        <authorList>
            <person name="Yang Z."/>
        </authorList>
    </citation>
    <scope>NUCLEOTIDE SEQUENCE [LARGE SCALE GENOMIC DNA]</scope>
    <source>
        <strain evidence="11 12">HX-7-9</strain>
    </source>
</reference>
<keyword evidence="12" id="KW-1185">Reference proteome</keyword>
<dbReference type="EMBL" id="JAAGAA010000006">
    <property type="protein sequence ID" value="NDV12960.1"/>
    <property type="molecule type" value="Genomic_DNA"/>
</dbReference>
<dbReference type="InterPro" id="IPR050736">
    <property type="entry name" value="Sensor_HK_Regulatory"/>
</dbReference>
<dbReference type="InterPro" id="IPR036890">
    <property type="entry name" value="HATPase_C_sf"/>
</dbReference>
<dbReference type="SMART" id="SM00388">
    <property type="entry name" value="HisKA"/>
    <property type="match status" value="1"/>
</dbReference>
<dbReference type="Pfam" id="PF07695">
    <property type="entry name" value="7TMR-DISM_7TM"/>
    <property type="match status" value="1"/>
</dbReference>
<dbReference type="InterPro" id="IPR003594">
    <property type="entry name" value="HATPase_dom"/>
</dbReference>
<evidence type="ECO:0000256" key="2">
    <source>
        <dbReference type="ARBA" id="ARBA00012438"/>
    </source>
</evidence>
<keyword evidence="8" id="KW-0812">Transmembrane</keyword>
<evidence type="ECO:0000256" key="4">
    <source>
        <dbReference type="ARBA" id="ARBA00022679"/>
    </source>
</evidence>
<dbReference type="Proteomes" id="UP000482578">
    <property type="component" value="Unassembled WGS sequence"/>
</dbReference>
<dbReference type="Gene3D" id="3.30.565.10">
    <property type="entry name" value="Histidine kinase-like ATPase, C-terminal domain"/>
    <property type="match status" value="1"/>
</dbReference>
<feature type="transmembrane region" description="Helical" evidence="8">
    <location>
        <begin position="337"/>
        <end position="353"/>
    </location>
</feature>
<evidence type="ECO:0000256" key="7">
    <source>
        <dbReference type="SAM" id="Coils"/>
    </source>
</evidence>
<keyword evidence="6" id="KW-0902">Two-component regulatory system</keyword>
<feature type="domain" description="Histidine kinase" evidence="10">
    <location>
        <begin position="451"/>
        <end position="668"/>
    </location>
</feature>
<evidence type="ECO:0000313" key="11">
    <source>
        <dbReference type="EMBL" id="NDV12960.1"/>
    </source>
</evidence>
<keyword evidence="5 11" id="KW-0418">Kinase</keyword>
<dbReference type="InterPro" id="IPR011623">
    <property type="entry name" value="7TMR_DISM_rcpt_extracell_dom1"/>
</dbReference>
<feature type="coiled-coil region" evidence="7">
    <location>
        <begin position="410"/>
        <end position="444"/>
    </location>
</feature>
<feature type="chain" id="PRO_5025508033" description="histidine kinase" evidence="9">
    <location>
        <begin position="37"/>
        <end position="681"/>
    </location>
</feature>
<dbReference type="PANTHER" id="PTHR43711:SF1">
    <property type="entry name" value="HISTIDINE KINASE 1"/>
    <property type="match status" value="1"/>
</dbReference>
<keyword evidence="3" id="KW-0597">Phosphoprotein</keyword>
<dbReference type="InterPro" id="IPR004358">
    <property type="entry name" value="Sig_transdc_His_kin-like_C"/>
</dbReference>
<feature type="transmembrane region" description="Helical" evidence="8">
    <location>
        <begin position="246"/>
        <end position="270"/>
    </location>
</feature>
<dbReference type="PRINTS" id="PR00344">
    <property type="entry name" value="BCTRLSENSOR"/>
</dbReference>
<feature type="transmembrane region" description="Helical" evidence="8">
    <location>
        <begin position="308"/>
        <end position="325"/>
    </location>
</feature>
<feature type="transmembrane region" description="Helical" evidence="8">
    <location>
        <begin position="211"/>
        <end position="234"/>
    </location>
</feature>
<keyword evidence="8" id="KW-0472">Membrane</keyword>
<feature type="signal peptide" evidence="9">
    <location>
        <begin position="1"/>
        <end position="36"/>
    </location>
</feature>
<keyword evidence="4" id="KW-0808">Transferase</keyword>
<protein>
    <recommendedName>
        <fullName evidence="2">histidine kinase</fullName>
        <ecNumber evidence="2">2.7.13.3</ecNumber>
    </recommendedName>
</protein>
<dbReference type="PROSITE" id="PS50109">
    <property type="entry name" value="HIS_KIN"/>
    <property type="match status" value="1"/>
</dbReference>
<keyword evidence="8" id="KW-1133">Transmembrane helix</keyword>
<dbReference type="InterPro" id="IPR011622">
    <property type="entry name" value="7TMR_DISM_rcpt_extracell_dom2"/>
</dbReference>
<evidence type="ECO:0000256" key="6">
    <source>
        <dbReference type="ARBA" id="ARBA00023012"/>
    </source>
</evidence>
<proteinExistence type="predicted"/>
<evidence type="ECO:0000256" key="9">
    <source>
        <dbReference type="SAM" id="SignalP"/>
    </source>
</evidence>
<dbReference type="CDD" id="cd00075">
    <property type="entry name" value="HATPase"/>
    <property type="match status" value="1"/>
</dbReference>
<evidence type="ECO:0000256" key="5">
    <source>
        <dbReference type="ARBA" id="ARBA00022777"/>
    </source>
</evidence>
<dbReference type="Pfam" id="PF02518">
    <property type="entry name" value="HATPase_c"/>
    <property type="match status" value="1"/>
</dbReference>
<comment type="caution">
    <text evidence="11">The sequence shown here is derived from an EMBL/GenBank/DDBJ whole genome shotgun (WGS) entry which is preliminary data.</text>
</comment>
<sequence>MHTLTATAPRPLLWRSLCRAMLLALYLLAPSLAVQAAPGPLRWAQLADPQGTLSIADAARTSFSAARGQPALGYRAGAIWLRLALPALRGEQYGYLELRSALLDDVAFYQLGRDGRWQVQRAGDRIPLTARTLDYRQPVFRVDWPDGLPATVYLRLSSTSTLSFPWALHTPSSFMSSAGREQLLFGVFYAIHLVLLVSSAWFWLRTRSLSFALFALCVLANLISTLCAEGHTYQYLLPDRPWLTDALYVVSWFAATPLGVLFACQYLGLYAGRWRRAALCATWLAAAIALLTAPWLIWSNVSALRPAYLLWALSANLSLLLVSLWQFAQGNRAARPLLLVQGLFLGGISLRLARNTGLIEPGLLSDNAHYLGMMAFFLIMNAAITWRYTDLRAEKEAAQTEALRVALEAEQRLEQQVAERTGALKEAMEQVEGALLLERRAQQQQQQFLATVSHELRTPLAVIDSAAQNLLLGTGDAQAVGERTRQRYQKILAASQRLTLLLQDALSDTRFTLARKRIEAIECSPAALLEDAARAAAIVSDTHRIVVDASSLPASWVCDPALTTLALRTLADNAVKYTPAGSEIRLGGMLEGDTLLLCIRDNGPGIRPDELPRLFEHGFRGSESARHAGSGQGLPLARQMLAWQGGSLSVDNQEGGGCCACLRLPRRAAEAHPSTTETVSA</sequence>